<reference evidence="11 12" key="1">
    <citation type="journal article" date="2013" name="PLoS ONE">
        <title>Predicting the Proteins of Angomonas deanei, Strigomonas culicis and Their Respective Endosymbionts Reveals New Aspects of the Trypanosomatidae Family.</title>
        <authorList>
            <person name="Motta M.C."/>
            <person name="Martins A.C."/>
            <person name="de Souza S.S."/>
            <person name="Catta-Preta C.M."/>
            <person name="Silva R."/>
            <person name="Klein C.C."/>
            <person name="de Almeida L.G."/>
            <person name="de Lima Cunha O."/>
            <person name="Ciapina L.P."/>
            <person name="Brocchi M."/>
            <person name="Colabardini A.C."/>
            <person name="de Araujo Lima B."/>
            <person name="Machado C.R."/>
            <person name="de Almeida Soares C.M."/>
            <person name="Probst C.M."/>
            <person name="de Menezes C.B."/>
            <person name="Thompson C.E."/>
            <person name="Bartholomeu D.C."/>
            <person name="Gradia D.F."/>
            <person name="Pavoni D.P."/>
            <person name="Grisard E.C."/>
            <person name="Fantinatti-Garboggini F."/>
            <person name="Marchini F.K."/>
            <person name="Rodrigues-Luiz G.F."/>
            <person name="Wagner G."/>
            <person name="Goldman G.H."/>
            <person name="Fietto J.L."/>
            <person name="Elias M.C."/>
            <person name="Goldman M.H."/>
            <person name="Sagot M.F."/>
            <person name="Pereira M."/>
            <person name="Stoco P.H."/>
            <person name="de Mendonca-Neto R.P."/>
            <person name="Teixeira S.M."/>
            <person name="Maciel T.E."/>
            <person name="de Oliveira Mendes T.A."/>
            <person name="Urmenyi T.P."/>
            <person name="de Souza W."/>
            <person name="Schenkman S."/>
            <person name="de Vasconcelos A.T."/>
        </authorList>
    </citation>
    <scope>NUCLEOTIDE SEQUENCE [LARGE SCALE GENOMIC DNA]</scope>
</reference>
<dbReference type="SUPFAM" id="SSF57850">
    <property type="entry name" value="RING/U-box"/>
    <property type="match status" value="1"/>
</dbReference>
<dbReference type="PROSITE" id="PS51257">
    <property type="entry name" value="PROKAR_LIPOPROTEIN"/>
    <property type="match status" value="1"/>
</dbReference>
<evidence type="ECO:0000256" key="1">
    <source>
        <dbReference type="ARBA" id="ARBA00000900"/>
    </source>
</evidence>
<evidence type="ECO:0000256" key="8">
    <source>
        <dbReference type="PROSITE-ProRule" id="PRU00175"/>
    </source>
</evidence>
<evidence type="ECO:0000256" key="3">
    <source>
        <dbReference type="ARBA" id="ARBA00022679"/>
    </source>
</evidence>
<keyword evidence="4" id="KW-0479">Metal-binding</keyword>
<accession>S9UWU2</accession>
<evidence type="ECO:0000313" key="12">
    <source>
        <dbReference type="Proteomes" id="UP000015354"/>
    </source>
</evidence>
<dbReference type="Proteomes" id="UP000015354">
    <property type="component" value="Unassembled WGS sequence"/>
</dbReference>
<keyword evidence="7" id="KW-0862">Zinc</keyword>
<proteinExistence type="predicted"/>
<evidence type="ECO:0000313" key="11">
    <source>
        <dbReference type="EMBL" id="EPY33229.1"/>
    </source>
</evidence>
<evidence type="ECO:0000256" key="9">
    <source>
        <dbReference type="SAM" id="MobiDB-lite"/>
    </source>
</evidence>
<dbReference type="AlphaFoldDB" id="S9UWU2"/>
<organism evidence="11 12">
    <name type="scientific">Strigomonas culicis</name>
    <dbReference type="NCBI Taxonomy" id="28005"/>
    <lineage>
        <taxon>Eukaryota</taxon>
        <taxon>Discoba</taxon>
        <taxon>Euglenozoa</taxon>
        <taxon>Kinetoplastea</taxon>
        <taxon>Metakinetoplastina</taxon>
        <taxon>Trypanosomatida</taxon>
        <taxon>Trypanosomatidae</taxon>
        <taxon>Strigomonadinae</taxon>
        <taxon>Strigomonas</taxon>
    </lineage>
</organism>
<dbReference type="InterPro" id="IPR001841">
    <property type="entry name" value="Znf_RING"/>
</dbReference>
<gene>
    <name evidence="11" type="ORF">STCU_02399</name>
</gene>
<dbReference type="OrthoDB" id="8062037at2759"/>
<dbReference type="EMBL" id="ATMH01002399">
    <property type="protein sequence ID" value="EPY33229.1"/>
    <property type="molecule type" value="Genomic_DNA"/>
</dbReference>
<comment type="caution">
    <text evidence="11">The sequence shown here is derived from an EMBL/GenBank/DDBJ whole genome shotgun (WGS) entry which is preliminary data.</text>
</comment>
<protein>
    <recommendedName>
        <fullName evidence="2">RING-type E3 ubiquitin transferase</fullName>
        <ecNumber evidence="2">2.3.2.27</ecNumber>
    </recommendedName>
</protein>
<dbReference type="GO" id="GO:0061630">
    <property type="term" value="F:ubiquitin protein ligase activity"/>
    <property type="evidence" value="ECO:0007669"/>
    <property type="project" value="UniProtKB-EC"/>
</dbReference>
<comment type="catalytic activity">
    <reaction evidence="1">
        <text>S-ubiquitinyl-[E2 ubiquitin-conjugating enzyme]-L-cysteine + [acceptor protein]-L-lysine = [E2 ubiquitin-conjugating enzyme]-L-cysteine + N(6)-ubiquitinyl-[acceptor protein]-L-lysine.</text>
        <dbReference type="EC" id="2.3.2.27"/>
    </reaction>
</comment>
<dbReference type="EC" id="2.3.2.27" evidence="2"/>
<feature type="compositionally biased region" description="Basic and acidic residues" evidence="9">
    <location>
        <begin position="1"/>
        <end position="10"/>
    </location>
</feature>
<feature type="compositionally biased region" description="Low complexity" evidence="9">
    <location>
        <begin position="11"/>
        <end position="26"/>
    </location>
</feature>
<sequence>MNDMSKRERSASSTPSTQPASPITTACANPELERQLARLDIDDDFKESIRSMTPNTQREVLNDVVRTQQVEQAHRLLPQMDADEMAEAGEPEEPVFRFIFRGSQNNDDEDEDNSFGGMDGSMPQHPLAQLLPFLMHSHTTADMQPQIAQLQSRLTNMIQQLNEMQAMRSMGIHGDIDNMSYEELLDLEERMGSVSKGIKPDQIPRFLTKTTEPTEGSCTVCLGEWPLAAEETPMPCVKLNTCSHVFHEDCITHWLESSKLCPVCKQEVTSA</sequence>
<dbReference type="Gene3D" id="3.30.40.10">
    <property type="entry name" value="Zinc/RING finger domain, C3HC4 (zinc finger)"/>
    <property type="match status" value="1"/>
</dbReference>
<dbReference type="PROSITE" id="PS50089">
    <property type="entry name" value="ZF_RING_2"/>
    <property type="match status" value="1"/>
</dbReference>
<dbReference type="InterPro" id="IPR045191">
    <property type="entry name" value="MBR1/2-like"/>
</dbReference>
<evidence type="ECO:0000256" key="5">
    <source>
        <dbReference type="ARBA" id="ARBA00022771"/>
    </source>
</evidence>
<dbReference type="SMART" id="SM00184">
    <property type="entry name" value="RING"/>
    <property type="match status" value="1"/>
</dbReference>
<dbReference type="InterPro" id="IPR013083">
    <property type="entry name" value="Znf_RING/FYVE/PHD"/>
</dbReference>
<feature type="region of interest" description="Disordered" evidence="9">
    <location>
        <begin position="1"/>
        <end position="29"/>
    </location>
</feature>
<dbReference type="Pfam" id="PF13639">
    <property type="entry name" value="zf-RING_2"/>
    <property type="match status" value="1"/>
</dbReference>
<dbReference type="PANTHER" id="PTHR22937:SF65">
    <property type="entry name" value="E3 UBIQUITIN-PROTEIN LIGASE ARK2C"/>
    <property type="match status" value="1"/>
</dbReference>
<evidence type="ECO:0000256" key="6">
    <source>
        <dbReference type="ARBA" id="ARBA00022786"/>
    </source>
</evidence>
<keyword evidence="12" id="KW-1185">Reference proteome</keyword>
<dbReference type="GO" id="GO:0008270">
    <property type="term" value="F:zinc ion binding"/>
    <property type="evidence" value="ECO:0007669"/>
    <property type="project" value="UniProtKB-KW"/>
</dbReference>
<keyword evidence="5 8" id="KW-0863">Zinc-finger</keyword>
<name>S9UWU2_9TRYP</name>
<keyword evidence="6" id="KW-0833">Ubl conjugation pathway</keyword>
<evidence type="ECO:0000256" key="2">
    <source>
        <dbReference type="ARBA" id="ARBA00012483"/>
    </source>
</evidence>
<keyword evidence="3" id="KW-0808">Transferase</keyword>
<evidence type="ECO:0000256" key="7">
    <source>
        <dbReference type="ARBA" id="ARBA00022833"/>
    </source>
</evidence>
<dbReference type="PANTHER" id="PTHR22937">
    <property type="entry name" value="E3 UBIQUITIN-PROTEIN LIGASE RNF165"/>
    <property type="match status" value="1"/>
</dbReference>
<evidence type="ECO:0000256" key="4">
    <source>
        <dbReference type="ARBA" id="ARBA00022723"/>
    </source>
</evidence>
<evidence type="ECO:0000259" key="10">
    <source>
        <dbReference type="PROSITE" id="PS50089"/>
    </source>
</evidence>
<feature type="domain" description="RING-type" evidence="10">
    <location>
        <begin position="218"/>
        <end position="265"/>
    </location>
</feature>